<comment type="similarity">
    <text evidence="1">Belongs to the membrane fusion protein (MFP) (TC 8.A.1) family.</text>
</comment>
<dbReference type="NCBIfam" id="TIGR01730">
    <property type="entry name" value="RND_mfp"/>
    <property type="match status" value="1"/>
</dbReference>
<dbReference type="InterPro" id="IPR059052">
    <property type="entry name" value="HH_YbhG-like"/>
</dbReference>
<dbReference type="AlphaFoldDB" id="A0A5B8NPD8"/>
<evidence type="ECO:0000256" key="3">
    <source>
        <dbReference type="SAM" id="Phobius"/>
    </source>
</evidence>
<keyword evidence="3" id="KW-0812">Transmembrane</keyword>
<evidence type="ECO:0000256" key="1">
    <source>
        <dbReference type="ARBA" id="ARBA00009477"/>
    </source>
</evidence>
<dbReference type="Gene3D" id="2.40.420.20">
    <property type="match status" value="1"/>
</dbReference>
<feature type="domain" description="YbhG-like alpha-helical hairpin" evidence="4">
    <location>
        <begin position="119"/>
        <end position="247"/>
    </location>
</feature>
<dbReference type="SUPFAM" id="SSF111369">
    <property type="entry name" value="HlyD-like secretion proteins"/>
    <property type="match status" value="2"/>
</dbReference>
<dbReference type="KEGG" id="enn:FRE64_13375"/>
<dbReference type="Gene3D" id="2.40.50.100">
    <property type="match status" value="2"/>
</dbReference>
<dbReference type="Gene3D" id="2.40.30.170">
    <property type="match status" value="1"/>
</dbReference>
<keyword evidence="6" id="KW-1185">Reference proteome</keyword>
<gene>
    <name evidence="5" type="ORF">FRE64_13375</name>
</gene>
<dbReference type="GO" id="GO:1990281">
    <property type="term" value="C:efflux pump complex"/>
    <property type="evidence" value="ECO:0007669"/>
    <property type="project" value="TreeGrafter"/>
</dbReference>
<evidence type="ECO:0000313" key="5">
    <source>
        <dbReference type="EMBL" id="QDZ40847.1"/>
    </source>
</evidence>
<evidence type="ECO:0000259" key="4">
    <source>
        <dbReference type="Pfam" id="PF25881"/>
    </source>
</evidence>
<accession>A0A5B8NPD8</accession>
<feature type="coiled-coil region" evidence="2">
    <location>
        <begin position="121"/>
        <end position="245"/>
    </location>
</feature>
<name>A0A5B8NPD8_9CHRO</name>
<proteinExistence type="inferred from homology"/>
<evidence type="ECO:0000256" key="2">
    <source>
        <dbReference type="SAM" id="Coils"/>
    </source>
</evidence>
<evidence type="ECO:0000313" key="6">
    <source>
        <dbReference type="Proteomes" id="UP000318453"/>
    </source>
</evidence>
<dbReference type="InterPro" id="IPR006143">
    <property type="entry name" value="RND_pump_MFP"/>
</dbReference>
<dbReference type="Pfam" id="PF25881">
    <property type="entry name" value="HH_YBHG"/>
    <property type="match status" value="1"/>
</dbReference>
<dbReference type="Gene3D" id="1.10.287.470">
    <property type="entry name" value="Helix hairpin bin"/>
    <property type="match status" value="1"/>
</dbReference>
<keyword evidence="3" id="KW-1133">Transmembrane helix</keyword>
<protein>
    <submittedName>
        <fullName evidence="5">Efflux RND transporter periplasmic adaptor subunit</fullName>
    </submittedName>
</protein>
<sequence>MVKDQEIAFDEEKNSSRTGRKKRLLWLGGIILLIGGSAMIIPRLLPSPPREETVEEINALPVETITVTPESSYEVSRRYTGEIRSQRRSDLGLERGGKVTEILVEEGDRVSAGDPIARLDTQNLEAQKRQLEAQRRGALAQLEQLETGPRQEEIAAARARVRNVEEELKLAQNQRSRREFLYSEGAISAEQLDEVASQEQALEARLEEAESQLQELSSGTRQEEIAAQQATVHEIEANLEDIEVNLNQSVLTAPFAGIVSGRALDEGTVVQTGEPVIQLMENTAPEARIGVPSQVAQQLEVGSDYPLRIGSETYQGTVKSTLPEVSGETRTQEVIFQLDSDALLTTSPGETVRLDLTQTIESAGYWLPMSALTQGIRGLWTAYVVVPDEDTEGWKVQQEAVEIIHQEEDRAFVRGTLDPEAQIVSEGTHRLAPGQPVELANN</sequence>
<dbReference type="Proteomes" id="UP000318453">
    <property type="component" value="Chromosome"/>
</dbReference>
<dbReference type="OrthoDB" id="266524at2"/>
<keyword evidence="2" id="KW-0175">Coiled coil</keyword>
<dbReference type="GO" id="GO:0015562">
    <property type="term" value="F:efflux transmembrane transporter activity"/>
    <property type="evidence" value="ECO:0007669"/>
    <property type="project" value="TreeGrafter"/>
</dbReference>
<dbReference type="RefSeq" id="WP_146296687.1">
    <property type="nucleotide sequence ID" value="NZ_CP042326.1"/>
</dbReference>
<dbReference type="PANTHER" id="PTHR30469:SF11">
    <property type="entry name" value="BLL4320 PROTEIN"/>
    <property type="match status" value="1"/>
</dbReference>
<reference evidence="5" key="1">
    <citation type="submission" date="2019-08" db="EMBL/GenBank/DDBJ databases">
        <title>Carotenoids and Carotenoid Binding Proteins in the Halophilic Cyanobacterium Euhalothece sp. ZM00.</title>
        <authorList>
            <person name="Cho S.M."/>
            <person name="Song J.Y."/>
            <person name="Park Y.-I."/>
        </authorList>
    </citation>
    <scope>NUCLEOTIDE SEQUENCE [LARGE SCALE GENOMIC DNA]</scope>
    <source>
        <strain evidence="5">Z-M001</strain>
    </source>
</reference>
<keyword evidence="3" id="KW-0472">Membrane</keyword>
<dbReference type="EMBL" id="CP042326">
    <property type="protein sequence ID" value="QDZ40847.1"/>
    <property type="molecule type" value="Genomic_DNA"/>
</dbReference>
<dbReference type="PANTHER" id="PTHR30469">
    <property type="entry name" value="MULTIDRUG RESISTANCE PROTEIN MDTA"/>
    <property type="match status" value="1"/>
</dbReference>
<organism evidence="5 6">
    <name type="scientific">Euhalothece natronophila Z-M001</name>
    <dbReference type="NCBI Taxonomy" id="522448"/>
    <lineage>
        <taxon>Bacteria</taxon>
        <taxon>Bacillati</taxon>
        <taxon>Cyanobacteriota</taxon>
        <taxon>Cyanophyceae</taxon>
        <taxon>Oscillatoriophycideae</taxon>
        <taxon>Chroococcales</taxon>
        <taxon>Halothecacae</taxon>
        <taxon>Halothece cluster</taxon>
        <taxon>Euhalothece</taxon>
    </lineage>
</organism>
<feature type="transmembrane region" description="Helical" evidence="3">
    <location>
        <begin position="24"/>
        <end position="45"/>
    </location>
</feature>